<dbReference type="Gene3D" id="3.30.750.24">
    <property type="entry name" value="STAS domain"/>
    <property type="match status" value="1"/>
</dbReference>
<dbReference type="EMBL" id="AP012319">
    <property type="protein sequence ID" value="BAL89574.1"/>
    <property type="molecule type" value="Genomic_DNA"/>
</dbReference>
<dbReference type="SUPFAM" id="SSF52091">
    <property type="entry name" value="SpoIIaa-like"/>
    <property type="match status" value="1"/>
</dbReference>
<evidence type="ECO:0000313" key="4">
    <source>
        <dbReference type="EMBL" id="BAL89574.1"/>
    </source>
</evidence>
<accession>I0H987</accession>
<dbReference type="STRING" id="512565.AMIS_43540"/>
<dbReference type="PANTHER" id="PTHR33495:SF2">
    <property type="entry name" value="ANTI-SIGMA FACTOR ANTAGONIST TM_1081-RELATED"/>
    <property type="match status" value="1"/>
</dbReference>
<dbReference type="NCBIfam" id="TIGR00377">
    <property type="entry name" value="ant_ant_sig"/>
    <property type="match status" value="1"/>
</dbReference>
<dbReference type="InterPro" id="IPR002645">
    <property type="entry name" value="STAS_dom"/>
</dbReference>
<dbReference type="PATRIC" id="fig|512565.3.peg.4339"/>
<evidence type="ECO:0000256" key="2">
    <source>
        <dbReference type="RuleBase" id="RU003749"/>
    </source>
</evidence>
<dbReference type="InterPro" id="IPR003658">
    <property type="entry name" value="Anti-sigma_ant"/>
</dbReference>
<dbReference type="PANTHER" id="PTHR33495">
    <property type="entry name" value="ANTI-SIGMA FACTOR ANTAGONIST TM_1081-RELATED-RELATED"/>
    <property type="match status" value="1"/>
</dbReference>
<evidence type="ECO:0000313" key="5">
    <source>
        <dbReference type="Proteomes" id="UP000007882"/>
    </source>
</evidence>
<dbReference type="InterPro" id="IPR036513">
    <property type="entry name" value="STAS_dom_sf"/>
</dbReference>
<dbReference type="eggNOG" id="COG1366">
    <property type="taxonomic scope" value="Bacteria"/>
</dbReference>
<dbReference type="KEGG" id="ams:AMIS_43540"/>
<keyword evidence="5" id="KW-1185">Reference proteome</keyword>
<dbReference type="OrthoDB" id="3298352at2"/>
<dbReference type="PROSITE" id="PS50801">
    <property type="entry name" value="STAS"/>
    <property type="match status" value="1"/>
</dbReference>
<reference evidence="4 5" key="1">
    <citation type="submission" date="2012-02" db="EMBL/GenBank/DDBJ databases">
        <title>Complete genome sequence of Actinoplanes missouriensis 431 (= NBRC 102363).</title>
        <authorList>
            <person name="Ohnishi Y."/>
            <person name="Ishikawa J."/>
            <person name="Sekine M."/>
            <person name="Hosoyama A."/>
            <person name="Harada T."/>
            <person name="Narita H."/>
            <person name="Hata T."/>
            <person name="Konno Y."/>
            <person name="Tutikane K."/>
            <person name="Fujita N."/>
            <person name="Horinouchi S."/>
            <person name="Hayakawa M."/>
        </authorList>
    </citation>
    <scope>NUCLEOTIDE SEQUENCE [LARGE SCALE GENOMIC DNA]</scope>
    <source>
        <strain evidence="5">ATCC 14538 / DSM 43046 / CBS 188.64 / JCM 3121 / NBRC 102363 / NCIMB 12654 / NRRL B-3342 / UNCC 431</strain>
    </source>
</reference>
<dbReference type="Pfam" id="PF01740">
    <property type="entry name" value="STAS"/>
    <property type="match status" value="1"/>
</dbReference>
<name>I0H987_ACTM4</name>
<dbReference type="HOGENOM" id="CLU_115403_3_4_11"/>
<organism evidence="4 5">
    <name type="scientific">Actinoplanes missouriensis (strain ATCC 14538 / DSM 43046 / CBS 188.64 / JCM 3121 / NBRC 102363 / NCIMB 12654 / NRRL B-3342 / UNCC 431)</name>
    <dbReference type="NCBI Taxonomy" id="512565"/>
    <lineage>
        <taxon>Bacteria</taxon>
        <taxon>Bacillati</taxon>
        <taxon>Actinomycetota</taxon>
        <taxon>Actinomycetes</taxon>
        <taxon>Micromonosporales</taxon>
        <taxon>Micromonosporaceae</taxon>
        <taxon>Actinoplanes</taxon>
    </lineage>
</organism>
<gene>
    <name evidence="4" type="ordered locus">AMIS_43540</name>
</gene>
<dbReference type="AlphaFoldDB" id="I0H987"/>
<proteinExistence type="inferred from homology"/>
<dbReference type="RefSeq" id="WP_014444468.1">
    <property type="nucleotide sequence ID" value="NC_017093.1"/>
</dbReference>
<sequence>MIELSAGPAGVTRVSVTGEIDMDSSDELAAALRDAAERAGTRTVVVDFAGVTFCDSSGIRVLDEAYALTARRRIALQLVRVQPQVRRVLEIVGMTALLTHA</sequence>
<evidence type="ECO:0000259" key="3">
    <source>
        <dbReference type="PROSITE" id="PS50801"/>
    </source>
</evidence>
<dbReference type="Proteomes" id="UP000007882">
    <property type="component" value="Chromosome"/>
</dbReference>
<protein>
    <recommendedName>
        <fullName evidence="2">Anti-sigma factor antagonist</fullName>
    </recommendedName>
</protein>
<comment type="similarity">
    <text evidence="1 2">Belongs to the anti-sigma-factor antagonist family.</text>
</comment>
<feature type="domain" description="STAS" evidence="3">
    <location>
        <begin position="10"/>
        <end position="101"/>
    </location>
</feature>
<dbReference type="GO" id="GO:0043856">
    <property type="term" value="F:anti-sigma factor antagonist activity"/>
    <property type="evidence" value="ECO:0007669"/>
    <property type="project" value="InterPro"/>
</dbReference>
<dbReference type="CDD" id="cd07043">
    <property type="entry name" value="STAS_anti-anti-sigma_factors"/>
    <property type="match status" value="1"/>
</dbReference>
<evidence type="ECO:0000256" key="1">
    <source>
        <dbReference type="ARBA" id="ARBA00009013"/>
    </source>
</evidence>